<dbReference type="InterPro" id="IPR002885">
    <property type="entry name" value="PPR_rpt"/>
</dbReference>
<dbReference type="PROSITE" id="PS51375">
    <property type="entry name" value="PPR"/>
    <property type="match status" value="1"/>
</dbReference>
<dbReference type="AlphaFoldDB" id="D8SIB1"/>
<dbReference type="Gramene" id="EFJ15837">
    <property type="protein sequence ID" value="EFJ15837"/>
    <property type="gene ID" value="SELMODRAFT_422410"/>
</dbReference>
<evidence type="ECO:0000256" key="1">
    <source>
        <dbReference type="ARBA" id="ARBA00022737"/>
    </source>
</evidence>
<dbReference type="Gene3D" id="1.25.40.10">
    <property type="entry name" value="Tetratricopeptide repeat domain"/>
    <property type="match status" value="1"/>
</dbReference>
<dbReference type="HOGENOM" id="CLU_1368253_0_0_1"/>
<dbReference type="InParanoid" id="D8SIB1"/>
<evidence type="ECO:0000313" key="4">
    <source>
        <dbReference type="Proteomes" id="UP000001514"/>
    </source>
</evidence>
<protein>
    <recommendedName>
        <fullName evidence="5">Pentatricopeptide repeat-containing protein</fullName>
    </recommendedName>
</protein>
<evidence type="ECO:0000313" key="3">
    <source>
        <dbReference type="EMBL" id="EFJ15837.1"/>
    </source>
</evidence>
<evidence type="ECO:0000256" key="2">
    <source>
        <dbReference type="PROSITE-ProRule" id="PRU00708"/>
    </source>
</evidence>
<gene>
    <name evidence="3" type="ORF">SELMODRAFT_422410</name>
</gene>
<reference evidence="3 4" key="1">
    <citation type="journal article" date="2011" name="Science">
        <title>The Selaginella genome identifies genetic changes associated with the evolution of vascular plants.</title>
        <authorList>
            <person name="Banks J.A."/>
            <person name="Nishiyama T."/>
            <person name="Hasebe M."/>
            <person name="Bowman J.L."/>
            <person name="Gribskov M."/>
            <person name="dePamphilis C."/>
            <person name="Albert V.A."/>
            <person name="Aono N."/>
            <person name="Aoyama T."/>
            <person name="Ambrose B.A."/>
            <person name="Ashton N.W."/>
            <person name="Axtell M.J."/>
            <person name="Barker E."/>
            <person name="Barker M.S."/>
            <person name="Bennetzen J.L."/>
            <person name="Bonawitz N.D."/>
            <person name="Chapple C."/>
            <person name="Cheng C."/>
            <person name="Correa L.G."/>
            <person name="Dacre M."/>
            <person name="DeBarry J."/>
            <person name="Dreyer I."/>
            <person name="Elias M."/>
            <person name="Engstrom E.M."/>
            <person name="Estelle M."/>
            <person name="Feng L."/>
            <person name="Finet C."/>
            <person name="Floyd S.K."/>
            <person name="Frommer W.B."/>
            <person name="Fujita T."/>
            <person name="Gramzow L."/>
            <person name="Gutensohn M."/>
            <person name="Harholt J."/>
            <person name="Hattori M."/>
            <person name="Heyl A."/>
            <person name="Hirai T."/>
            <person name="Hiwatashi Y."/>
            <person name="Ishikawa M."/>
            <person name="Iwata M."/>
            <person name="Karol K.G."/>
            <person name="Koehler B."/>
            <person name="Kolukisaoglu U."/>
            <person name="Kubo M."/>
            <person name="Kurata T."/>
            <person name="Lalonde S."/>
            <person name="Li K."/>
            <person name="Li Y."/>
            <person name="Litt A."/>
            <person name="Lyons E."/>
            <person name="Manning G."/>
            <person name="Maruyama T."/>
            <person name="Michael T.P."/>
            <person name="Mikami K."/>
            <person name="Miyazaki S."/>
            <person name="Morinaga S."/>
            <person name="Murata T."/>
            <person name="Mueller-Roeber B."/>
            <person name="Nelson D.R."/>
            <person name="Obara M."/>
            <person name="Oguri Y."/>
            <person name="Olmstead R.G."/>
            <person name="Onodera N."/>
            <person name="Petersen B.L."/>
            <person name="Pils B."/>
            <person name="Prigge M."/>
            <person name="Rensing S.A."/>
            <person name="Riano-Pachon D.M."/>
            <person name="Roberts A.W."/>
            <person name="Sato Y."/>
            <person name="Scheller H.V."/>
            <person name="Schulz B."/>
            <person name="Schulz C."/>
            <person name="Shakirov E.V."/>
            <person name="Shibagaki N."/>
            <person name="Shinohara N."/>
            <person name="Shippen D.E."/>
            <person name="Soerensen I."/>
            <person name="Sotooka R."/>
            <person name="Sugimoto N."/>
            <person name="Sugita M."/>
            <person name="Sumikawa N."/>
            <person name="Tanurdzic M."/>
            <person name="Theissen G."/>
            <person name="Ulvskov P."/>
            <person name="Wakazuki S."/>
            <person name="Weng J.K."/>
            <person name="Willats W.W."/>
            <person name="Wipf D."/>
            <person name="Wolf P.G."/>
            <person name="Yang L."/>
            <person name="Zimmer A.D."/>
            <person name="Zhu Q."/>
            <person name="Mitros T."/>
            <person name="Hellsten U."/>
            <person name="Loque D."/>
            <person name="Otillar R."/>
            <person name="Salamov A."/>
            <person name="Schmutz J."/>
            <person name="Shapiro H."/>
            <person name="Lindquist E."/>
            <person name="Lucas S."/>
            <person name="Rokhsar D."/>
            <person name="Grigoriev I.V."/>
        </authorList>
    </citation>
    <scope>NUCLEOTIDE SEQUENCE [LARGE SCALE GENOMIC DNA]</scope>
</reference>
<name>D8SIB1_SELML</name>
<evidence type="ECO:0008006" key="5">
    <source>
        <dbReference type="Google" id="ProtNLM"/>
    </source>
</evidence>
<dbReference type="Proteomes" id="UP000001514">
    <property type="component" value="Unassembled WGS sequence"/>
</dbReference>
<accession>D8SIB1</accession>
<dbReference type="KEGG" id="smo:SELMODRAFT_422410"/>
<dbReference type="InterPro" id="IPR011990">
    <property type="entry name" value="TPR-like_helical_dom_sf"/>
</dbReference>
<dbReference type="eggNOG" id="KOG4197">
    <property type="taxonomic scope" value="Eukaryota"/>
</dbReference>
<organism evidence="4">
    <name type="scientific">Selaginella moellendorffii</name>
    <name type="common">Spikemoss</name>
    <dbReference type="NCBI Taxonomy" id="88036"/>
    <lineage>
        <taxon>Eukaryota</taxon>
        <taxon>Viridiplantae</taxon>
        <taxon>Streptophyta</taxon>
        <taxon>Embryophyta</taxon>
        <taxon>Tracheophyta</taxon>
        <taxon>Lycopodiopsida</taxon>
        <taxon>Selaginellales</taxon>
        <taxon>Selaginellaceae</taxon>
        <taxon>Selaginella</taxon>
    </lineage>
</organism>
<sequence>MSACQGSHACKVIFALAGYDLKDSVDFVQRRIHCLIFAEHAEKKILKVFPFNENPGTKAYARASAVLHWMPERSTVSWTAMMDLVAKTAMPELIFDAMPQQNPTAWNAIEAALAGGGRIDRAEGIIERMPQQGAAPWTCVIVATTVRPIDPRQGALRCIAVPGSCLLGGDDLLIRSPRPPGILQEHTRGCPSGISAWKPM</sequence>
<keyword evidence="4" id="KW-1185">Reference proteome</keyword>
<feature type="repeat" description="PPR" evidence="2">
    <location>
        <begin position="102"/>
        <end position="136"/>
    </location>
</feature>
<proteinExistence type="predicted"/>
<keyword evidence="1" id="KW-0677">Repeat</keyword>
<dbReference type="EMBL" id="GL377621">
    <property type="protein sequence ID" value="EFJ15837.1"/>
    <property type="molecule type" value="Genomic_DNA"/>
</dbReference>